<accession>A0ABU2NEI8</accession>
<dbReference type="PANTHER" id="PTHR43156:SF2">
    <property type="entry name" value="STAGE II SPORULATION PROTEIN E"/>
    <property type="match status" value="1"/>
</dbReference>
<dbReference type="Pfam" id="PF07228">
    <property type="entry name" value="SpoIIE"/>
    <property type="match status" value="1"/>
</dbReference>
<protein>
    <submittedName>
        <fullName evidence="3">PP2C family protein-serine/threonine phosphatase</fullName>
        <ecNumber evidence="3">3.1.3.16</ecNumber>
    </submittedName>
</protein>
<gene>
    <name evidence="3" type="ORF">RM445_22860</name>
</gene>
<dbReference type="InterPro" id="IPR001932">
    <property type="entry name" value="PPM-type_phosphatase-like_dom"/>
</dbReference>
<dbReference type="SMART" id="SM00331">
    <property type="entry name" value="PP2C_SIG"/>
    <property type="match status" value="1"/>
</dbReference>
<feature type="domain" description="PPM-type phosphatase" evidence="2">
    <location>
        <begin position="184"/>
        <end position="392"/>
    </location>
</feature>
<dbReference type="PANTHER" id="PTHR43156">
    <property type="entry name" value="STAGE II SPORULATION PROTEIN E-RELATED"/>
    <property type="match status" value="1"/>
</dbReference>
<dbReference type="Proteomes" id="UP001183202">
    <property type="component" value="Unassembled WGS sequence"/>
</dbReference>
<organism evidence="3 4">
    <name type="scientific">Pseudonocardia charpentierae</name>
    <dbReference type="NCBI Taxonomy" id="3075545"/>
    <lineage>
        <taxon>Bacteria</taxon>
        <taxon>Bacillati</taxon>
        <taxon>Actinomycetota</taxon>
        <taxon>Actinomycetes</taxon>
        <taxon>Pseudonocardiales</taxon>
        <taxon>Pseudonocardiaceae</taxon>
        <taxon>Pseudonocardia</taxon>
    </lineage>
</organism>
<comment type="caution">
    <text evidence="3">The sequence shown here is derived from an EMBL/GenBank/DDBJ whole genome shotgun (WGS) entry which is preliminary data.</text>
</comment>
<dbReference type="InterPro" id="IPR052016">
    <property type="entry name" value="Bact_Sigma-Reg"/>
</dbReference>
<reference evidence="4" key="1">
    <citation type="submission" date="2023-07" db="EMBL/GenBank/DDBJ databases">
        <title>30 novel species of actinomycetes from the DSMZ collection.</title>
        <authorList>
            <person name="Nouioui I."/>
        </authorList>
    </citation>
    <scope>NUCLEOTIDE SEQUENCE [LARGE SCALE GENOMIC DNA]</scope>
    <source>
        <strain evidence="4">DSM 45834</strain>
    </source>
</reference>
<evidence type="ECO:0000259" key="2">
    <source>
        <dbReference type="SMART" id="SM00331"/>
    </source>
</evidence>
<dbReference type="InterPro" id="IPR036457">
    <property type="entry name" value="PPM-type-like_dom_sf"/>
</dbReference>
<evidence type="ECO:0000256" key="1">
    <source>
        <dbReference type="ARBA" id="ARBA00022801"/>
    </source>
</evidence>
<dbReference type="Gene3D" id="3.60.40.10">
    <property type="entry name" value="PPM-type phosphatase domain"/>
    <property type="match status" value="1"/>
</dbReference>
<dbReference type="EMBL" id="JAVREJ010000018">
    <property type="protein sequence ID" value="MDT0352371.1"/>
    <property type="molecule type" value="Genomic_DNA"/>
</dbReference>
<keyword evidence="4" id="KW-1185">Reference proteome</keyword>
<proteinExistence type="predicted"/>
<dbReference type="SUPFAM" id="SSF81606">
    <property type="entry name" value="PP2C-like"/>
    <property type="match status" value="1"/>
</dbReference>
<sequence length="414" mass="44423">MREDDHSGPDLCALLERVECGAPTDAVEAVAAELAVMVGARAVSFLIADFSGRALVRFGPPEARTGQGRQGTVQAETVELAGSVYDRVLRTQKVDVRECDGGAQLIVPVTDRGDAIGVLELSLPRFPDDRTVADVAAIAHALAYVVIANRRHTDLFEWGQRTTPFSLAAEIQRRLLPASYTCEAGQFTLAGWLEPASSVGGDTFDYNLDRDVLQLSITDAVGHEVQAALLATLLVASLRNGRRRGLSLAEQASRANDDLAANTEAGNFVTGQLLRIDLHSGAATIINAGHPLPLRLRQGRVEEIQLDIDLPFGLQPGRSFRVQQFPLEPGDRLVFVTDGMLERNAARLDVSTALGESGDLHPREVVHELGAAVLRATAGDLRDDATVLVLDWYGGGPLRRRVSTAGASDQYASP</sequence>
<keyword evidence="1 3" id="KW-0378">Hydrolase</keyword>
<evidence type="ECO:0000313" key="4">
    <source>
        <dbReference type="Proteomes" id="UP001183202"/>
    </source>
</evidence>
<name>A0ABU2NEI8_9PSEU</name>
<evidence type="ECO:0000313" key="3">
    <source>
        <dbReference type="EMBL" id="MDT0352371.1"/>
    </source>
</evidence>
<dbReference type="RefSeq" id="WP_311558877.1">
    <property type="nucleotide sequence ID" value="NZ_JAVREJ010000018.1"/>
</dbReference>
<dbReference type="EC" id="3.1.3.16" evidence="3"/>
<dbReference type="GO" id="GO:0004722">
    <property type="term" value="F:protein serine/threonine phosphatase activity"/>
    <property type="evidence" value="ECO:0007669"/>
    <property type="project" value="UniProtKB-EC"/>
</dbReference>